<dbReference type="EMBL" id="JAAFZH010000002">
    <property type="protein sequence ID" value="NDU94441.1"/>
    <property type="molecule type" value="Genomic_DNA"/>
</dbReference>
<feature type="region of interest" description="Disordered" evidence="1">
    <location>
        <begin position="187"/>
        <end position="216"/>
    </location>
</feature>
<organism evidence="3 4">
    <name type="scientific">Spirosoma terrae</name>
    <dbReference type="NCBI Taxonomy" id="1968276"/>
    <lineage>
        <taxon>Bacteria</taxon>
        <taxon>Pseudomonadati</taxon>
        <taxon>Bacteroidota</taxon>
        <taxon>Cytophagia</taxon>
        <taxon>Cytophagales</taxon>
        <taxon>Cytophagaceae</taxon>
        <taxon>Spirosoma</taxon>
    </lineage>
</organism>
<accession>A0A6L9L5Q1</accession>
<feature type="region of interest" description="Disordered" evidence="1">
    <location>
        <begin position="249"/>
        <end position="303"/>
    </location>
</feature>
<keyword evidence="2" id="KW-0472">Membrane</keyword>
<evidence type="ECO:0000256" key="1">
    <source>
        <dbReference type="SAM" id="MobiDB-lite"/>
    </source>
</evidence>
<feature type="compositionally biased region" description="Polar residues" evidence="1">
    <location>
        <begin position="191"/>
        <end position="205"/>
    </location>
</feature>
<dbReference type="InterPro" id="IPR009282">
    <property type="entry name" value="DUF937"/>
</dbReference>
<proteinExistence type="predicted"/>
<evidence type="ECO:0000313" key="3">
    <source>
        <dbReference type="EMBL" id="NDU94441.1"/>
    </source>
</evidence>
<dbReference type="Proteomes" id="UP000474175">
    <property type="component" value="Unassembled WGS sequence"/>
</dbReference>
<protein>
    <submittedName>
        <fullName evidence="3">DUF937 domain-containing protein</fullName>
    </submittedName>
</protein>
<evidence type="ECO:0000256" key="2">
    <source>
        <dbReference type="SAM" id="Phobius"/>
    </source>
</evidence>
<dbReference type="Pfam" id="PF06078">
    <property type="entry name" value="DUF937"/>
    <property type="match status" value="1"/>
</dbReference>
<keyword evidence="2" id="KW-0812">Transmembrane</keyword>
<reference evidence="3 4" key="1">
    <citation type="submission" date="2020-02" db="EMBL/GenBank/DDBJ databases">
        <title>Draft genome sequence of two Spirosoma agri KCTC 52727 and Spirosoma terrae KCTC 52035.</title>
        <authorList>
            <person name="Rojas J."/>
            <person name="Ambika Manirajan B."/>
            <person name="Suarez C."/>
            <person name="Ratering S."/>
            <person name="Schnell S."/>
        </authorList>
    </citation>
    <scope>NUCLEOTIDE SEQUENCE [LARGE SCALE GENOMIC DNA]</scope>
    <source>
        <strain evidence="3 4">KCTC 52035</strain>
    </source>
</reference>
<dbReference type="RefSeq" id="WP_163944450.1">
    <property type="nucleotide sequence ID" value="NZ_JAAFZH010000002.1"/>
</dbReference>
<comment type="caution">
    <text evidence="3">The sequence shown here is derived from an EMBL/GenBank/DDBJ whole genome shotgun (WGS) entry which is preliminary data.</text>
</comment>
<keyword evidence="4" id="KW-1185">Reference proteome</keyword>
<sequence>MAVHLLSYLNDQFTPGAIDQLSGDLNEAPANLSKAVSGSVPILLGALTKRVQASGGASSVIATLDKADYSNNPLDISQVTDSDRKLADTSTSARTFLHQMLDDKLTGTTELVAMYSGVKPESALLIFELAGSILMGVLGRQEQEKGLTAHSLTTLLLGQASEFRRAVPSGLEAVSSLLGFEELVTPAGPTTDVQGSDNFSGTELNPNIPKSDEGDRRRENVRWLRWAMIVIAGLILALLIQKCSENQNSIDGVSTDSTSRIESNAVEDTSVSTKQSIEEAHGQVGDSTAPGALGIRDSSAVKP</sequence>
<feature type="transmembrane region" description="Helical" evidence="2">
    <location>
        <begin position="223"/>
        <end position="240"/>
    </location>
</feature>
<name>A0A6L9L5Q1_9BACT</name>
<feature type="compositionally biased region" description="Polar residues" evidence="1">
    <location>
        <begin position="249"/>
        <end position="275"/>
    </location>
</feature>
<evidence type="ECO:0000313" key="4">
    <source>
        <dbReference type="Proteomes" id="UP000474175"/>
    </source>
</evidence>
<gene>
    <name evidence="3" type="ORF">GK108_06110</name>
</gene>
<dbReference type="AlphaFoldDB" id="A0A6L9L5Q1"/>
<keyword evidence="2" id="KW-1133">Transmembrane helix</keyword>